<evidence type="ECO:0000256" key="2">
    <source>
        <dbReference type="ARBA" id="ARBA00004370"/>
    </source>
</evidence>
<evidence type="ECO:0000256" key="3">
    <source>
        <dbReference type="ARBA" id="ARBA00010617"/>
    </source>
</evidence>
<gene>
    <name evidence="11" type="ORF">BB560_003517</name>
</gene>
<evidence type="ECO:0000256" key="10">
    <source>
        <dbReference type="SAM" id="Phobius"/>
    </source>
</evidence>
<dbReference type="PANTHER" id="PTHR46206">
    <property type="entry name" value="CYTOCHROME P450"/>
    <property type="match status" value="1"/>
</dbReference>
<comment type="similarity">
    <text evidence="3">Belongs to the cytochrome P450 family.</text>
</comment>
<evidence type="ECO:0000256" key="7">
    <source>
        <dbReference type="ARBA" id="ARBA00022989"/>
    </source>
</evidence>
<evidence type="ECO:0000313" key="12">
    <source>
        <dbReference type="Proteomes" id="UP000245609"/>
    </source>
</evidence>
<evidence type="ECO:0000256" key="6">
    <source>
        <dbReference type="ARBA" id="ARBA00022723"/>
    </source>
</evidence>
<accession>A0A2T9ZBW2</accession>
<sequence>MLFGSFELPFYISFVITTPLCMLLVIISKFTLKWLVFNKFTKAEYVSKFIGSKSDLNLGKPHLLWFSSLPEKALSKHKFEKKTFFKKWSNNECFESISLHSIIRSFVYSNTSNFLRDVEYTIHVNLNNENGLFLKNDYVLFENIFEYFHDILIDIAIRQYYGGAAKSDPGFCNAIEQLLEQPLSFGEKYINHLLMFRKKTYDRGREYLRDFVLRGKFKELNKSSFDENECIASLLLQNREKLDIPNDIFYTSLPNHFYLSVITIGNQLSNFFIDISLNPRVFKKLEIEQREIMAKYGNAITIKHLDKMVYLDAAITETLRFSTNHTTMKQSLCDIYLPNGVLIPKESFVKLKAITYNRSSDIFLDLPHDYIPERHFILGTKLSEPSKTNLAWGLGRPCPYRKYASIFMKLFIATVIRKYEVSQGNRNSEFEHSGYIFDNFVEHAKKSLYLRKRNI</sequence>
<dbReference type="GO" id="GO:0004497">
    <property type="term" value="F:monooxygenase activity"/>
    <property type="evidence" value="ECO:0007669"/>
    <property type="project" value="UniProtKB-KW"/>
</dbReference>
<evidence type="ECO:0000256" key="5">
    <source>
        <dbReference type="ARBA" id="ARBA00022692"/>
    </source>
</evidence>
<dbReference type="AlphaFoldDB" id="A0A2T9ZBW2"/>
<keyword evidence="6" id="KW-0479">Metal-binding</keyword>
<keyword evidence="4" id="KW-0408">Iron</keyword>
<organism evidence="11 12">
    <name type="scientific">Smittium megazygosporum</name>
    <dbReference type="NCBI Taxonomy" id="133381"/>
    <lineage>
        <taxon>Eukaryota</taxon>
        <taxon>Fungi</taxon>
        <taxon>Fungi incertae sedis</taxon>
        <taxon>Zoopagomycota</taxon>
        <taxon>Kickxellomycotina</taxon>
        <taxon>Harpellomycetes</taxon>
        <taxon>Harpellales</taxon>
        <taxon>Legeriomycetaceae</taxon>
        <taxon>Smittium</taxon>
    </lineage>
</organism>
<keyword evidence="8" id="KW-0503">Monooxygenase</keyword>
<evidence type="ECO:0000256" key="4">
    <source>
        <dbReference type="ARBA" id="ARBA00022617"/>
    </source>
</evidence>
<keyword evidence="4" id="KW-0349">Heme</keyword>
<dbReference type="GO" id="GO:0020037">
    <property type="term" value="F:heme binding"/>
    <property type="evidence" value="ECO:0007669"/>
    <property type="project" value="InterPro"/>
</dbReference>
<evidence type="ECO:0000256" key="8">
    <source>
        <dbReference type="ARBA" id="ARBA00023033"/>
    </source>
</evidence>
<keyword evidence="8" id="KW-0560">Oxidoreductase</keyword>
<dbReference type="GO" id="GO:0005506">
    <property type="term" value="F:iron ion binding"/>
    <property type="evidence" value="ECO:0007669"/>
    <property type="project" value="InterPro"/>
</dbReference>
<dbReference type="STRING" id="133381.A0A2T9ZBW2"/>
<dbReference type="Gene3D" id="1.10.630.10">
    <property type="entry name" value="Cytochrome P450"/>
    <property type="match status" value="1"/>
</dbReference>
<dbReference type="InterPro" id="IPR036396">
    <property type="entry name" value="Cyt_P450_sf"/>
</dbReference>
<dbReference type="EMBL" id="MBFS01000643">
    <property type="protein sequence ID" value="PVV02040.1"/>
    <property type="molecule type" value="Genomic_DNA"/>
</dbReference>
<dbReference type="PANTHER" id="PTHR46206:SF5">
    <property type="entry name" value="P450, PUTATIVE (EUROFUNG)-RELATED"/>
    <property type="match status" value="1"/>
</dbReference>
<evidence type="ECO:0000313" key="11">
    <source>
        <dbReference type="EMBL" id="PVV02040.1"/>
    </source>
</evidence>
<dbReference type="Pfam" id="PF00067">
    <property type="entry name" value="p450"/>
    <property type="match status" value="1"/>
</dbReference>
<dbReference type="GO" id="GO:0016020">
    <property type="term" value="C:membrane"/>
    <property type="evidence" value="ECO:0007669"/>
    <property type="project" value="UniProtKB-SubCell"/>
</dbReference>
<keyword evidence="12" id="KW-1185">Reference proteome</keyword>
<keyword evidence="7 10" id="KW-1133">Transmembrane helix</keyword>
<name>A0A2T9ZBW2_9FUNG</name>
<evidence type="ECO:0008006" key="13">
    <source>
        <dbReference type="Google" id="ProtNLM"/>
    </source>
</evidence>
<feature type="transmembrane region" description="Helical" evidence="10">
    <location>
        <begin position="12"/>
        <end position="32"/>
    </location>
</feature>
<dbReference type="Proteomes" id="UP000245609">
    <property type="component" value="Unassembled WGS sequence"/>
</dbReference>
<comment type="caution">
    <text evidence="11">The sequence shown here is derived from an EMBL/GenBank/DDBJ whole genome shotgun (WGS) entry which is preliminary data.</text>
</comment>
<evidence type="ECO:0000256" key="9">
    <source>
        <dbReference type="ARBA" id="ARBA00023136"/>
    </source>
</evidence>
<keyword evidence="5 10" id="KW-0812">Transmembrane</keyword>
<dbReference type="SUPFAM" id="SSF48264">
    <property type="entry name" value="Cytochrome P450"/>
    <property type="match status" value="1"/>
</dbReference>
<keyword evidence="9 10" id="KW-0472">Membrane</keyword>
<protein>
    <recommendedName>
        <fullName evidence="13">Cytochrome P450</fullName>
    </recommendedName>
</protein>
<comment type="subcellular location">
    <subcellularLocation>
        <location evidence="2">Membrane</location>
    </subcellularLocation>
</comment>
<evidence type="ECO:0000256" key="1">
    <source>
        <dbReference type="ARBA" id="ARBA00001971"/>
    </source>
</evidence>
<proteinExistence type="inferred from homology"/>
<comment type="cofactor">
    <cofactor evidence="1">
        <name>heme</name>
        <dbReference type="ChEBI" id="CHEBI:30413"/>
    </cofactor>
</comment>
<dbReference type="InterPro" id="IPR001128">
    <property type="entry name" value="Cyt_P450"/>
</dbReference>
<reference evidence="11 12" key="1">
    <citation type="journal article" date="2018" name="MBio">
        <title>Comparative Genomics Reveals the Core Gene Toolbox for the Fungus-Insect Symbiosis.</title>
        <authorList>
            <person name="Wang Y."/>
            <person name="Stata M."/>
            <person name="Wang W."/>
            <person name="Stajich J.E."/>
            <person name="White M.M."/>
            <person name="Moncalvo J.M."/>
        </authorList>
    </citation>
    <scope>NUCLEOTIDE SEQUENCE [LARGE SCALE GENOMIC DNA]</scope>
    <source>
        <strain evidence="11 12">SC-DP-2</strain>
    </source>
</reference>
<dbReference type="GO" id="GO:0016705">
    <property type="term" value="F:oxidoreductase activity, acting on paired donors, with incorporation or reduction of molecular oxygen"/>
    <property type="evidence" value="ECO:0007669"/>
    <property type="project" value="InterPro"/>
</dbReference>
<dbReference type="OrthoDB" id="1844152at2759"/>